<gene>
    <name evidence="1" type="ORF">BpHYR1_004382</name>
</gene>
<dbReference type="Proteomes" id="UP000276133">
    <property type="component" value="Unassembled WGS sequence"/>
</dbReference>
<comment type="caution">
    <text evidence="1">The sequence shown here is derived from an EMBL/GenBank/DDBJ whole genome shotgun (WGS) entry which is preliminary data.</text>
</comment>
<sequence>MWTGYNSDYAPQHTRDCKEQGLWLAISQRGGLAINQHVYLGECIKTRLEPMIKEYYQDGNYIL</sequence>
<evidence type="ECO:0000313" key="2">
    <source>
        <dbReference type="Proteomes" id="UP000276133"/>
    </source>
</evidence>
<keyword evidence="2" id="KW-1185">Reference proteome</keyword>
<reference evidence="1 2" key="1">
    <citation type="journal article" date="2018" name="Sci. Rep.">
        <title>Genomic signatures of local adaptation to the degree of environmental predictability in rotifers.</title>
        <authorList>
            <person name="Franch-Gras L."/>
            <person name="Hahn C."/>
            <person name="Garcia-Roger E.M."/>
            <person name="Carmona M.J."/>
            <person name="Serra M."/>
            <person name="Gomez A."/>
        </authorList>
    </citation>
    <scope>NUCLEOTIDE SEQUENCE [LARGE SCALE GENOMIC DNA]</scope>
    <source>
        <strain evidence="1">HYR1</strain>
    </source>
</reference>
<evidence type="ECO:0000313" key="1">
    <source>
        <dbReference type="EMBL" id="RNA06271.1"/>
    </source>
</evidence>
<organism evidence="1 2">
    <name type="scientific">Brachionus plicatilis</name>
    <name type="common">Marine rotifer</name>
    <name type="synonym">Brachionus muelleri</name>
    <dbReference type="NCBI Taxonomy" id="10195"/>
    <lineage>
        <taxon>Eukaryota</taxon>
        <taxon>Metazoa</taxon>
        <taxon>Spiralia</taxon>
        <taxon>Gnathifera</taxon>
        <taxon>Rotifera</taxon>
        <taxon>Eurotatoria</taxon>
        <taxon>Monogononta</taxon>
        <taxon>Pseudotrocha</taxon>
        <taxon>Ploima</taxon>
        <taxon>Brachionidae</taxon>
        <taxon>Brachionus</taxon>
    </lineage>
</organism>
<dbReference type="EMBL" id="REGN01007452">
    <property type="protein sequence ID" value="RNA06271.1"/>
    <property type="molecule type" value="Genomic_DNA"/>
</dbReference>
<dbReference type="AlphaFoldDB" id="A0A3M7Q5J1"/>
<accession>A0A3M7Q5J1</accession>
<proteinExistence type="predicted"/>
<name>A0A3M7Q5J1_BRAPC</name>
<protein>
    <submittedName>
        <fullName evidence="1">Uncharacterized protein</fullName>
    </submittedName>
</protein>